<name>A0A1I6FVQ9_9FLAO</name>
<evidence type="ECO:0000313" key="2">
    <source>
        <dbReference type="EMBL" id="SFR34014.1"/>
    </source>
</evidence>
<dbReference type="STRING" id="400055.SAMN04490243_0766"/>
<keyword evidence="1" id="KW-0472">Membrane</keyword>
<accession>A0A1I6FVQ9</accession>
<reference evidence="2 3" key="1">
    <citation type="submission" date="2016-10" db="EMBL/GenBank/DDBJ databases">
        <authorList>
            <person name="de Groot N.N."/>
        </authorList>
    </citation>
    <scope>NUCLEOTIDE SEQUENCE [LARGE SCALE GENOMIC DNA]</scope>
    <source>
        <strain evidence="2 3">DSM 21019</strain>
    </source>
</reference>
<feature type="transmembrane region" description="Helical" evidence="1">
    <location>
        <begin position="82"/>
        <end position="102"/>
    </location>
</feature>
<dbReference type="EMBL" id="FOYQ01000001">
    <property type="protein sequence ID" value="SFR34014.1"/>
    <property type="molecule type" value="Genomic_DNA"/>
</dbReference>
<dbReference type="RefSeq" id="WP_092980813.1">
    <property type="nucleotide sequence ID" value="NZ_FOYQ01000001.1"/>
</dbReference>
<sequence length="131" mass="14886">MNGHLIAASVLTLLAFFVHTFIGDKELQVLEPNRKKGSVEKDTVIWTMSRCGWHWISFDLLFATLGLALITFTDTLTNEDQLLQIISVYFFGYGIVWLITLAISKSFPKNYVKLGQWILLWTISGLIFLGT</sequence>
<proteinExistence type="predicted"/>
<dbReference type="OrthoDB" id="982650at2"/>
<dbReference type="Proteomes" id="UP000199534">
    <property type="component" value="Unassembled WGS sequence"/>
</dbReference>
<evidence type="ECO:0000256" key="1">
    <source>
        <dbReference type="SAM" id="Phobius"/>
    </source>
</evidence>
<evidence type="ECO:0000313" key="3">
    <source>
        <dbReference type="Proteomes" id="UP000199534"/>
    </source>
</evidence>
<feature type="transmembrane region" description="Helical" evidence="1">
    <location>
        <begin position="52"/>
        <end position="70"/>
    </location>
</feature>
<dbReference type="AlphaFoldDB" id="A0A1I6FVQ9"/>
<gene>
    <name evidence="2" type="ORF">SAMN04490243_0766</name>
</gene>
<keyword evidence="1" id="KW-1133">Transmembrane helix</keyword>
<keyword evidence="1" id="KW-0812">Transmembrane</keyword>
<feature type="transmembrane region" description="Helical" evidence="1">
    <location>
        <begin position="114"/>
        <end position="130"/>
    </location>
</feature>
<keyword evidence="3" id="KW-1185">Reference proteome</keyword>
<organism evidence="2 3">
    <name type="scientific">Robiginitalea myxolifaciens</name>
    <dbReference type="NCBI Taxonomy" id="400055"/>
    <lineage>
        <taxon>Bacteria</taxon>
        <taxon>Pseudomonadati</taxon>
        <taxon>Bacteroidota</taxon>
        <taxon>Flavobacteriia</taxon>
        <taxon>Flavobacteriales</taxon>
        <taxon>Flavobacteriaceae</taxon>
        <taxon>Robiginitalea</taxon>
    </lineage>
</organism>
<protein>
    <submittedName>
        <fullName evidence="2">Uncharacterized protein</fullName>
    </submittedName>
</protein>